<dbReference type="STRING" id="561184.SAMN05216376_10278"/>
<accession>A0A0B3RVG3</accession>
<dbReference type="SUPFAM" id="SSF51294">
    <property type="entry name" value="Hedgehog/intein (Hint) domain"/>
    <property type="match status" value="1"/>
</dbReference>
<dbReference type="PATRIC" id="fig|1515334.3.peg.3156"/>
<dbReference type="Pfam" id="PF13403">
    <property type="entry name" value="Hint_2"/>
    <property type="match status" value="1"/>
</dbReference>
<evidence type="ECO:0000256" key="1">
    <source>
        <dbReference type="SAM" id="MobiDB-lite"/>
    </source>
</evidence>
<dbReference type="Gene3D" id="2.170.16.10">
    <property type="entry name" value="Hedgehog/Intein (Hint) domain"/>
    <property type="match status" value="1"/>
</dbReference>
<evidence type="ECO:0000259" key="2">
    <source>
        <dbReference type="Pfam" id="PF13403"/>
    </source>
</evidence>
<protein>
    <submittedName>
        <fullName evidence="3">Type I secretion target repeat protein</fullName>
    </submittedName>
</protein>
<keyword evidence="4" id="KW-1185">Reference proteome</keyword>
<dbReference type="EMBL" id="JSUQ01000012">
    <property type="protein sequence ID" value="KHQ52122.1"/>
    <property type="molecule type" value="Genomic_DNA"/>
</dbReference>
<dbReference type="Proteomes" id="UP000030960">
    <property type="component" value="Unassembled WGS sequence"/>
</dbReference>
<dbReference type="InterPro" id="IPR036844">
    <property type="entry name" value="Hint_dom_sf"/>
</dbReference>
<evidence type="ECO:0000313" key="3">
    <source>
        <dbReference type="EMBL" id="KHQ52122.1"/>
    </source>
</evidence>
<dbReference type="RefSeq" id="WP_052244562.1">
    <property type="nucleotide sequence ID" value="NZ_JSUQ01000012.1"/>
</dbReference>
<feature type="region of interest" description="Disordered" evidence="1">
    <location>
        <begin position="23"/>
        <end position="45"/>
    </location>
</feature>
<dbReference type="AlphaFoldDB" id="A0A0B3RVG3"/>
<dbReference type="InterPro" id="IPR028992">
    <property type="entry name" value="Hedgehog/Intein_dom"/>
</dbReference>
<reference evidence="3 4" key="1">
    <citation type="submission" date="2014-10" db="EMBL/GenBank/DDBJ databases">
        <title>Genome sequence of Ponticoccus sp. strain UMTAT08 isolated from clonal culture of toxic dinoflagellate Alexandrium tamiyavanichii.</title>
        <authorList>
            <person name="Gan H.Y."/>
            <person name="Muhd D.-D."/>
            <person name="Mohd Noor M.E."/>
            <person name="Yeong Y.S."/>
            <person name="Usup G."/>
        </authorList>
    </citation>
    <scope>NUCLEOTIDE SEQUENCE [LARGE SCALE GENOMIC DNA]</scope>
    <source>
        <strain evidence="3 4">UMTAT08</strain>
    </source>
</reference>
<sequence length="301" mass="31466">MPFTATYSQYLYIGASAPNASTTYTNDAPTVTSSTLSDTEDGTDDGDIAPGQLIDWSASGGDVQVVGTTASGDPVVLAVGAGSYFVLSNSPFPPGGTPMGFTASTYTMCFAAGTGIAVPGGEVPVEALSIGDLVLTAEGAAVPVKWIGRQTKHSLFSGAMSKLVRIRAGALGDGLPHADLTVTGDHGMVLDGLVINASALVNDDSIDWVPSSELPETFTVYHVETEDHDVILANGAPSETFIDYRDRRAFDNFGEYLDLYGCERIIPEMAHPRISSARQLPAELRARLALELSPCKGAICA</sequence>
<organism evidence="3 4">
    <name type="scientific">Mameliella alba</name>
    <dbReference type="NCBI Taxonomy" id="561184"/>
    <lineage>
        <taxon>Bacteria</taxon>
        <taxon>Pseudomonadati</taxon>
        <taxon>Pseudomonadota</taxon>
        <taxon>Alphaproteobacteria</taxon>
        <taxon>Rhodobacterales</taxon>
        <taxon>Roseobacteraceae</taxon>
        <taxon>Mameliella</taxon>
    </lineage>
</organism>
<feature type="domain" description="Hedgehog/Intein (Hint)" evidence="2">
    <location>
        <begin position="108"/>
        <end position="243"/>
    </location>
</feature>
<comment type="caution">
    <text evidence="3">The sequence shown here is derived from an EMBL/GenBank/DDBJ whole genome shotgun (WGS) entry which is preliminary data.</text>
</comment>
<dbReference type="OrthoDB" id="7226361at2"/>
<name>A0A0B3RVG3_9RHOB</name>
<feature type="compositionally biased region" description="Polar residues" evidence="1">
    <location>
        <begin position="23"/>
        <end position="37"/>
    </location>
</feature>
<proteinExistence type="predicted"/>
<evidence type="ECO:0000313" key="4">
    <source>
        <dbReference type="Proteomes" id="UP000030960"/>
    </source>
</evidence>
<gene>
    <name evidence="3" type="ORF">OA50_03137</name>
</gene>